<dbReference type="RefSeq" id="WP_132577759.1">
    <property type="nucleotide sequence ID" value="NZ_JBHMFH010000001.1"/>
</dbReference>
<protein>
    <submittedName>
        <fullName evidence="1">Uncharacterized protein</fullName>
    </submittedName>
</protein>
<evidence type="ECO:0000313" key="1">
    <source>
        <dbReference type="EMBL" id="TCS91977.1"/>
    </source>
</evidence>
<sequence length="102" mass="11374">MHHRPPIAARPILLLAMGVLAVAQLSGCKRIDPIEAAIRIAEERCDCTRQLAPEVARCTSRASKALMSATQAQEDSGIRSAMVRAYQESFRKCPWDDPSYYR</sequence>
<dbReference type="EMBL" id="SMAF01000042">
    <property type="protein sequence ID" value="TCS91977.1"/>
    <property type="molecule type" value="Genomic_DNA"/>
</dbReference>
<gene>
    <name evidence="1" type="ORF">EDC25_1421</name>
</gene>
<name>A0A4R3L025_9GAMM</name>
<evidence type="ECO:0000313" key="2">
    <source>
        <dbReference type="Proteomes" id="UP000294599"/>
    </source>
</evidence>
<proteinExistence type="predicted"/>
<accession>A0A4R3L025</accession>
<dbReference type="AlphaFoldDB" id="A0A4R3L025"/>
<reference evidence="1 2" key="1">
    <citation type="submission" date="2019-03" db="EMBL/GenBank/DDBJ databases">
        <title>Genomic Encyclopedia of Type Strains, Phase IV (KMG-IV): sequencing the most valuable type-strain genomes for metagenomic binning, comparative biology and taxonomic classification.</title>
        <authorList>
            <person name="Goeker M."/>
        </authorList>
    </citation>
    <scope>NUCLEOTIDE SEQUENCE [LARGE SCALE GENOMIC DNA]</scope>
    <source>
        <strain evidence="1 2">DSM 21944</strain>
    </source>
</reference>
<keyword evidence="2" id="KW-1185">Reference proteome</keyword>
<dbReference type="Proteomes" id="UP000294599">
    <property type="component" value="Unassembled WGS sequence"/>
</dbReference>
<comment type="caution">
    <text evidence="1">The sequence shown here is derived from an EMBL/GenBank/DDBJ whole genome shotgun (WGS) entry which is preliminary data.</text>
</comment>
<organism evidence="1 2">
    <name type="scientific">Pseudofulvimonas gallinarii</name>
    <dbReference type="NCBI Taxonomy" id="634155"/>
    <lineage>
        <taxon>Bacteria</taxon>
        <taxon>Pseudomonadati</taxon>
        <taxon>Pseudomonadota</taxon>
        <taxon>Gammaproteobacteria</taxon>
        <taxon>Lysobacterales</taxon>
        <taxon>Rhodanobacteraceae</taxon>
        <taxon>Pseudofulvimonas</taxon>
    </lineage>
</organism>